<dbReference type="EMBL" id="FOGC01000009">
    <property type="protein sequence ID" value="SEQ96787.1"/>
    <property type="molecule type" value="Genomic_DNA"/>
</dbReference>
<evidence type="ECO:0000313" key="2">
    <source>
        <dbReference type="Proteomes" id="UP000242515"/>
    </source>
</evidence>
<organism evidence="1 2">
    <name type="scientific">Rosenbergiella nectarea</name>
    <dbReference type="NCBI Taxonomy" id="988801"/>
    <lineage>
        <taxon>Bacteria</taxon>
        <taxon>Pseudomonadati</taxon>
        <taxon>Pseudomonadota</taxon>
        <taxon>Gammaproteobacteria</taxon>
        <taxon>Enterobacterales</taxon>
        <taxon>Erwiniaceae</taxon>
        <taxon>Rosenbergiella</taxon>
    </lineage>
</organism>
<sequence>MDTNTFSNDGLLEEIIGQTVLQLLAQQQPITLPSLLQAIHYLPDAGQVERADALLRTAFTIRAA</sequence>
<gene>
    <name evidence="1" type="ORF">SAMN05216522_10966</name>
</gene>
<accession>A0A1H9KCX1</accession>
<proteinExistence type="predicted"/>
<keyword evidence="2" id="KW-1185">Reference proteome</keyword>
<dbReference type="AlphaFoldDB" id="A0A1H9KCX1"/>
<dbReference type="OrthoDB" id="9866211at2"/>
<dbReference type="RefSeq" id="WP_092676944.1">
    <property type="nucleotide sequence ID" value="NZ_FOGC01000009.1"/>
</dbReference>
<reference evidence="2" key="1">
    <citation type="submission" date="2016-10" db="EMBL/GenBank/DDBJ databases">
        <authorList>
            <person name="Varghese N."/>
            <person name="Submissions S."/>
        </authorList>
    </citation>
    <scope>NUCLEOTIDE SEQUENCE [LARGE SCALE GENOMIC DNA]</scope>
    <source>
        <strain evidence="2">8N4</strain>
    </source>
</reference>
<dbReference type="STRING" id="988801.SAMN05216522_10966"/>
<evidence type="ECO:0000313" key="1">
    <source>
        <dbReference type="EMBL" id="SEQ96787.1"/>
    </source>
</evidence>
<name>A0A1H9KCX1_9GAMM</name>
<protein>
    <submittedName>
        <fullName evidence="1">Uncharacterized protein</fullName>
    </submittedName>
</protein>
<dbReference type="Proteomes" id="UP000242515">
    <property type="component" value="Unassembled WGS sequence"/>
</dbReference>